<accession>A0A6S6U2E9</accession>
<name>A0A6S6U2E9_9BACT</name>
<evidence type="ECO:0000313" key="1">
    <source>
        <dbReference type="EMBL" id="CAA6821636.1"/>
    </source>
</evidence>
<evidence type="ECO:0008006" key="2">
    <source>
        <dbReference type="Google" id="ProtNLM"/>
    </source>
</evidence>
<proteinExistence type="predicted"/>
<dbReference type="EMBL" id="CACVAR010000326">
    <property type="protein sequence ID" value="CAA6821636.1"/>
    <property type="molecule type" value="Genomic_DNA"/>
</dbReference>
<reference evidence="1" key="1">
    <citation type="submission" date="2020-01" db="EMBL/GenBank/DDBJ databases">
        <authorList>
            <person name="Meier V. D."/>
            <person name="Meier V D."/>
        </authorList>
    </citation>
    <scope>NUCLEOTIDE SEQUENCE</scope>
    <source>
        <strain evidence="1">HLG_WM_MAG_03</strain>
    </source>
</reference>
<sequence length="248" mass="26633">MNKVLQILVGLLLILVLAYLSFSELSGKIKDDLLSKTKTKLADEGIVGINSELEGEGLGLTRTMILRGEVNFEKDKAKVVSLVEGLEGIADVNNQLTVAIPVDTAPKVPVVQATIPVVKEVMKPTAPIKADEMKSSETKKNLTKEVVIEKVANKKVEKQEVQESVSSSESTTGMAKVSIPEVSSMPEVLSSKMDVKLPVIPVVPSATQKVSEVTEVTRPINVITVPVAVEAEKAIVSEKQNIEIQGVK</sequence>
<gene>
    <name evidence="1" type="ORF">HELGO_WM22247</name>
</gene>
<protein>
    <recommendedName>
        <fullName evidence="2">BON domain-containing protein</fullName>
    </recommendedName>
</protein>
<dbReference type="AlphaFoldDB" id="A0A6S6U2E9"/>
<organism evidence="1">
    <name type="scientific">uncultured Sulfurovum sp</name>
    <dbReference type="NCBI Taxonomy" id="269237"/>
    <lineage>
        <taxon>Bacteria</taxon>
        <taxon>Pseudomonadati</taxon>
        <taxon>Campylobacterota</taxon>
        <taxon>Epsilonproteobacteria</taxon>
        <taxon>Campylobacterales</taxon>
        <taxon>Sulfurovaceae</taxon>
        <taxon>Sulfurovum</taxon>
        <taxon>environmental samples</taxon>
    </lineage>
</organism>